<accession>A0A2H0BYQ5</accession>
<proteinExistence type="predicted"/>
<reference evidence="1 2" key="1">
    <citation type="submission" date="2017-09" db="EMBL/GenBank/DDBJ databases">
        <title>Depth-based differentiation of microbial function through sediment-hosted aquifers and enrichment of novel symbionts in the deep terrestrial subsurface.</title>
        <authorList>
            <person name="Probst A.J."/>
            <person name="Ladd B."/>
            <person name="Jarett J.K."/>
            <person name="Geller-Mcgrath D.E."/>
            <person name="Sieber C.M."/>
            <person name="Emerson J.B."/>
            <person name="Anantharaman K."/>
            <person name="Thomas B.C."/>
            <person name="Malmstrom R."/>
            <person name="Stieglmeier M."/>
            <person name="Klingl A."/>
            <person name="Woyke T."/>
            <person name="Ryan C.M."/>
            <person name="Banfield J.F."/>
        </authorList>
    </citation>
    <scope>NUCLEOTIDE SEQUENCE [LARGE SCALE GENOMIC DNA]</scope>
    <source>
        <strain evidence="1">CG22_combo_CG10-13_8_21_14_all_35_9</strain>
    </source>
</reference>
<sequence length="181" mass="20512">MNKLIITIVLIGLFLFLVSPVLAENISGQSASLTYKTENSITNYKKKLAIEAVLKKYRSPLVNQVDSFLQTCEKYQLDCYLLPAIAGLESTFGRFIWPNSYNPFGWGRGYLMFESWPESINAVAKGLRDNYVKKGAVDVYAIGPIYSESPTWAARVTRFINEFEKEETKLTLLSSEFPVEL</sequence>
<comment type="caution">
    <text evidence="1">The sequence shown here is derived from an EMBL/GenBank/DDBJ whole genome shotgun (WGS) entry which is preliminary data.</text>
</comment>
<dbReference type="EMBL" id="PCTB01000037">
    <property type="protein sequence ID" value="PIP62843.1"/>
    <property type="molecule type" value="Genomic_DNA"/>
</dbReference>
<dbReference type="Proteomes" id="UP000231021">
    <property type="component" value="Unassembled WGS sequence"/>
</dbReference>
<dbReference type="AlphaFoldDB" id="A0A2H0BYQ5"/>
<evidence type="ECO:0000313" key="1">
    <source>
        <dbReference type="EMBL" id="PIP62843.1"/>
    </source>
</evidence>
<name>A0A2H0BYQ5_9BACT</name>
<evidence type="ECO:0000313" key="2">
    <source>
        <dbReference type="Proteomes" id="UP000231021"/>
    </source>
</evidence>
<protein>
    <submittedName>
        <fullName evidence="1">Uncharacterized protein</fullName>
    </submittedName>
</protein>
<gene>
    <name evidence="1" type="ORF">COW98_01885</name>
</gene>
<organism evidence="1 2">
    <name type="scientific">Candidatus Roizmanbacteria bacterium CG22_combo_CG10-13_8_21_14_all_35_9</name>
    <dbReference type="NCBI Taxonomy" id="1974861"/>
    <lineage>
        <taxon>Bacteria</taxon>
        <taxon>Candidatus Roizmaniibacteriota</taxon>
    </lineage>
</organism>